<evidence type="ECO:0000256" key="6">
    <source>
        <dbReference type="SAM" id="Phobius"/>
    </source>
</evidence>
<evidence type="ECO:0000256" key="1">
    <source>
        <dbReference type="ARBA" id="ARBA00004162"/>
    </source>
</evidence>
<dbReference type="RefSeq" id="WP_064633588.1">
    <property type="nucleotide sequence ID" value="NZ_CP142004.2"/>
</dbReference>
<dbReference type="OrthoDB" id="7359894at2"/>
<evidence type="ECO:0000313" key="10">
    <source>
        <dbReference type="Proteomes" id="UP000259570"/>
    </source>
</evidence>
<evidence type="ECO:0000256" key="5">
    <source>
        <dbReference type="ARBA" id="ARBA00023136"/>
    </source>
</evidence>
<evidence type="ECO:0000259" key="7">
    <source>
        <dbReference type="Pfam" id="PF04024"/>
    </source>
</evidence>
<dbReference type="Proteomes" id="UP001167357">
    <property type="component" value="Unassembled WGS sequence"/>
</dbReference>
<dbReference type="PANTHER" id="PTHR33885">
    <property type="entry name" value="PHAGE SHOCK PROTEIN C"/>
    <property type="match status" value="1"/>
</dbReference>
<dbReference type="Pfam" id="PF04024">
    <property type="entry name" value="PspC"/>
    <property type="match status" value="1"/>
</dbReference>
<accession>A0A3E1KRH0</accession>
<keyword evidence="2" id="KW-1003">Cell membrane</keyword>
<feature type="domain" description="Phage shock protein PspC N-terminal" evidence="7">
    <location>
        <begin position="5"/>
        <end position="62"/>
    </location>
</feature>
<reference evidence="9 10" key="1">
    <citation type="submission" date="2018-08" db="EMBL/GenBank/DDBJ databases">
        <title>Genome sequencing of X. nasturtii WHRI 8984.</title>
        <authorList>
            <person name="Studholme D.J."/>
            <person name="Mchugh J."/>
            <person name="Vicente J."/>
        </authorList>
    </citation>
    <scope>NUCLEOTIDE SEQUENCE [LARGE SCALE GENOMIC DNA]</scope>
    <source>
        <strain evidence="9 10">WHRI 8984</strain>
    </source>
</reference>
<evidence type="ECO:0000313" key="11">
    <source>
        <dbReference type="Proteomes" id="UP001167357"/>
    </source>
</evidence>
<comment type="subcellular location">
    <subcellularLocation>
        <location evidence="1">Cell membrane</location>
        <topology evidence="1">Single-pass membrane protein</topology>
    </subcellularLocation>
</comment>
<dbReference type="Proteomes" id="UP000259570">
    <property type="component" value="Unassembled WGS sequence"/>
</dbReference>
<organism evidence="9 10">
    <name type="scientific">Xanthomonas nasturtii</name>
    <dbReference type="NCBI Taxonomy" id="1843581"/>
    <lineage>
        <taxon>Bacteria</taxon>
        <taxon>Pseudomonadati</taxon>
        <taxon>Pseudomonadota</taxon>
        <taxon>Gammaproteobacteria</taxon>
        <taxon>Lysobacterales</taxon>
        <taxon>Lysobacteraceae</taxon>
        <taxon>Xanthomonas</taxon>
    </lineage>
</organism>
<protein>
    <submittedName>
        <fullName evidence="9">PspC domain-containing protein</fullName>
    </submittedName>
</protein>
<keyword evidence="11" id="KW-1185">Reference proteome</keyword>
<keyword evidence="3 6" id="KW-0812">Transmembrane</keyword>
<dbReference type="GO" id="GO:0005886">
    <property type="term" value="C:plasma membrane"/>
    <property type="evidence" value="ECO:0007669"/>
    <property type="project" value="UniProtKB-SubCell"/>
</dbReference>
<dbReference type="AlphaFoldDB" id="A0A3E1KRH0"/>
<dbReference type="InterPro" id="IPR007168">
    <property type="entry name" value="Phageshock_PspC_N"/>
</dbReference>
<keyword evidence="4 6" id="KW-1133">Transmembrane helix</keyword>
<sequence>MSTTTLSRSLNDRMIAGVVGGIARRLGWSSTLLRVLFVIVSIASAAFPGILVYLILWLLIPNQPD</sequence>
<keyword evidence="5 6" id="KW-0472">Membrane</keyword>
<evidence type="ECO:0000256" key="4">
    <source>
        <dbReference type="ARBA" id="ARBA00022989"/>
    </source>
</evidence>
<dbReference type="PANTHER" id="PTHR33885:SF3">
    <property type="entry name" value="PHAGE SHOCK PROTEIN C"/>
    <property type="match status" value="1"/>
</dbReference>
<reference evidence="8" key="2">
    <citation type="submission" date="2022-04" db="EMBL/GenBank/DDBJ databases">
        <title>Genomic comparison of 19 strains of Xanthomonas nasturtii, a newly emerging watercress pathogen.</title>
        <authorList>
            <person name="Harrison J."/>
            <person name="Greer S."/>
            <person name="Hussain R."/>
            <person name="Lascelles D."/>
            <person name="Roberts M."/>
            <person name="Carter B."/>
            <person name="Bryning A."/>
            <person name="Carroll S."/>
            <person name="Aspin A."/>
            <person name="Cruz L."/>
            <person name="Cruz J."/>
            <person name="Grant M."/>
            <person name="Vicente J."/>
            <person name="Studholme D.J."/>
        </authorList>
    </citation>
    <scope>NUCLEOTIDE SEQUENCE</scope>
    <source>
        <strain evidence="8">10016B</strain>
    </source>
</reference>
<proteinExistence type="predicted"/>
<dbReference type="STRING" id="1843581.A7D16_03115"/>
<dbReference type="EMBL" id="QUZM01000003">
    <property type="protein sequence ID" value="RFF42202.1"/>
    <property type="molecule type" value="Genomic_DNA"/>
</dbReference>
<dbReference type="EMBL" id="JAMBED010000002">
    <property type="protein sequence ID" value="MCL1550017.1"/>
    <property type="molecule type" value="Genomic_DNA"/>
</dbReference>
<dbReference type="InterPro" id="IPR052027">
    <property type="entry name" value="PspC"/>
</dbReference>
<gene>
    <name evidence="9" type="ORF">DZD52_02005</name>
    <name evidence="8" type="ORF">M3O51_01450</name>
</gene>
<evidence type="ECO:0000313" key="9">
    <source>
        <dbReference type="EMBL" id="RFF42202.1"/>
    </source>
</evidence>
<comment type="caution">
    <text evidence="9">The sequence shown here is derived from an EMBL/GenBank/DDBJ whole genome shotgun (WGS) entry which is preliminary data.</text>
</comment>
<evidence type="ECO:0000313" key="8">
    <source>
        <dbReference type="EMBL" id="MCL1550017.1"/>
    </source>
</evidence>
<evidence type="ECO:0000256" key="2">
    <source>
        <dbReference type="ARBA" id="ARBA00022475"/>
    </source>
</evidence>
<evidence type="ECO:0000256" key="3">
    <source>
        <dbReference type="ARBA" id="ARBA00022692"/>
    </source>
</evidence>
<feature type="transmembrane region" description="Helical" evidence="6">
    <location>
        <begin position="32"/>
        <end position="60"/>
    </location>
</feature>
<dbReference type="GeneID" id="97211755"/>
<name>A0A3E1KRH0_9XANT</name>